<evidence type="ECO:0000259" key="1">
    <source>
        <dbReference type="Pfam" id="PF06889"/>
    </source>
</evidence>
<evidence type="ECO:0000313" key="3">
    <source>
        <dbReference type="Proteomes" id="UP000444980"/>
    </source>
</evidence>
<evidence type="ECO:0000313" key="2">
    <source>
        <dbReference type="EMBL" id="GED99136.1"/>
    </source>
</evidence>
<gene>
    <name evidence="2" type="ORF">nbrc107697_31750</name>
</gene>
<dbReference type="EMBL" id="BJOU01000017">
    <property type="protein sequence ID" value="GED99136.1"/>
    <property type="molecule type" value="Genomic_DNA"/>
</dbReference>
<dbReference type="AlphaFoldDB" id="A0A7I9V1S2"/>
<keyword evidence="3" id="KW-1185">Reference proteome</keyword>
<accession>A0A7I9V1S2</accession>
<proteinExistence type="predicted"/>
<protein>
    <recommendedName>
        <fullName evidence="1">DUF1266 domain-containing protein</fullName>
    </recommendedName>
</protein>
<feature type="domain" description="DUF1266" evidence="1">
    <location>
        <begin position="105"/>
        <end position="290"/>
    </location>
</feature>
<dbReference type="OrthoDB" id="4369511at2"/>
<reference evidence="3" key="1">
    <citation type="submission" date="2019-06" db="EMBL/GenBank/DDBJ databases">
        <title>Gordonia isolated from sludge of a wastewater treatment plant.</title>
        <authorList>
            <person name="Tamura T."/>
            <person name="Aoyama K."/>
            <person name="Kang Y."/>
            <person name="Saito S."/>
            <person name="Akiyama N."/>
            <person name="Yazawa K."/>
            <person name="Gonoi T."/>
            <person name="Mikami Y."/>
        </authorList>
    </citation>
    <scope>NUCLEOTIDE SEQUENCE [LARGE SCALE GENOMIC DNA]</scope>
    <source>
        <strain evidence="3">NBRC 107697</strain>
    </source>
</reference>
<organism evidence="2 3">
    <name type="scientific">Gordonia crocea</name>
    <dbReference type="NCBI Taxonomy" id="589162"/>
    <lineage>
        <taxon>Bacteria</taxon>
        <taxon>Bacillati</taxon>
        <taxon>Actinomycetota</taxon>
        <taxon>Actinomycetes</taxon>
        <taxon>Mycobacteriales</taxon>
        <taxon>Gordoniaceae</taxon>
        <taxon>Gordonia</taxon>
    </lineage>
</organism>
<dbReference type="RefSeq" id="WP_161928451.1">
    <property type="nucleotide sequence ID" value="NZ_BJOU01000017.1"/>
</dbReference>
<name>A0A7I9V1S2_9ACTN</name>
<comment type="caution">
    <text evidence="2">The sequence shown here is derived from an EMBL/GenBank/DDBJ whole genome shotgun (WGS) entry which is preliminary data.</text>
</comment>
<sequence>MSTGEPDPDDAFSAADLAAAFGRDSAGGDLGWVRYSAAEAVGSRADRRGLAAHATATIPVDPDGPLYGELAQGLALGALGAAGGATPWNAVRETGTSAYSVRIDLEQVWGIHGAQDWFAVVASMIGLQEFVEAEAMLVARAPAVASGDYRAEDFDDLWRRWLIDHDYGGDAYDGTHHRLAEVTAVDEYLRGCGLLAPDGCVETIAGYTFGWAVRLARCGVQAGYAEAAEARQMILTARDSAARIFASWTEFAVSAVAGTLLHHTIDWDDVRAAAATLLAVDHSPWRALPFPLSDPSGSVAE</sequence>
<dbReference type="InterPro" id="IPR009677">
    <property type="entry name" value="DUF1266"/>
</dbReference>
<dbReference type="Pfam" id="PF06889">
    <property type="entry name" value="DUF1266"/>
    <property type="match status" value="1"/>
</dbReference>
<dbReference type="Proteomes" id="UP000444980">
    <property type="component" value="Unassembled WGS sequence"/>
</dbReference>